<gene>
    <name evidence="7" type="primary">atsA_50</name>
    <name evidence="7" type="ORF">Mal4_43370</name>
</gene>
<evidence type="ECO:0000256" key="5">
    <source>
        <dbReference type="SAM" id="SignalP"/>
    </source>
</evidence>
<dbReference type="AlphaFoldDB" id="A0A517ZBW3"/>
<evidence type="ECO:0000313" key="8">
    <source>
        <dbReference type="Proteomes" id="UP000320496"/>
    </source>
</evidence>
<accession>A0A517ZBW3</accession>
<feature type="domain" description="Sulfatase N-terminal" evidence="6">
    <location>
        <begin position="37"/>
        <end position="351"/>
    </location>
</feature>
<sequence precursor="true">MAERLKRMTGLLVLGAVCMMTGAAYAQPRESTPVRRPNVILIYTDDQGTVDAGCYGSDDLITPAIDGLAERGIRFTQMYAPSAICSASRAGTLTGRFPARAGVPGNVSSAKGHAGMPTSEVTIAEMMRDGGYVTGHVGKWHLGYTPETMPNGQGFASSFGHMGGCIDNYSHFFYWAGPNRHDLWRDGTEIWRDGEFFPDLIAAECIDFIEKNRQRPFFLYWAINVPHYPLQGTEKWRQRYRNLEAPRRMYGEFVSTMDERIGQVLDRLEELDLDERTIVIFQSDHGHSTEERTFGGGGSAGPYRGAKGCLFEGGIRVPSIISWPGTLAEGEVRHQMVTGCDWLPTLAELCGLQTPKVHLDGKSIRGVLESADAASPHETFYWLLGGGKNPQWVVRDGDWKLLGNPQDRSNKGKLTADDRLFLVNLAEDPAESRNVAGEHPEVLERLVKLREEYVESLREE</sequence>
<organism evidence="7 8">
    <name type="scientific">Maioricimonas rarisocia</name>
    <dbReference type="NCBI Taxonomy" id="2528026"/>
    <lineage>
        <taxon>Bacteria</taxon>
        <taxon>Pseudomonadati</taxon>
        <taxon>Planctomycetota</taxon>
        <taxon>Planctomycetia</taxon>
        <taxon>Planctomycetales</taxon>
        <taxon>Planctomycetaceae</taxon>
        <taxon>Maioricimonas</taxon>
    </lineage>
</organism>
<dbReference type="Gene3D" id="3.30.1120.10">
    <property type="match status" value="1"/>
</dbReference>
<dbReference type="RefSeq" id="WP_231746602.1">
    <property type="nucleotide sequence ID" value="NZ_CP036275.1"/>
</dbReference>
<evidence type="ECO:0000259" key="6">
    <source>
        <dbReference type="Pfam" id="PF00884"/>
    </source>
</evidence>
<proteinExistence type="inferred from homology"/>
<dbReference type="EC" id="3.1.6.1" evidence="7"/>
<feature type="chain" id="PRO_5021696567" evidence="5">
    <location>
        <begin position="27"/>
        <end position="460"/>
    </location>
</feature>
<dbReference type="EMBL" id="CP036275">
    <property type="protein sequence ID" value="QDU39983.1"/>
    <property type="molecule type" value="Genomic_DNA"/>
</dbReference>
<dbReference type="InterPro" id="IPR017850">
    <property type="entry name" value="Alkaline_phosphatase_core_sf"/>
</dbReference>
<dbReference type="SUPFAM" id="SSF53649">
    <property type="entry name" value="Alkaline phosphatase-like"/>
    <property type="match status" value="1"/>
</dbReference>
<comment type="similarity">
    <text evidence="1">Belongs to the sulfatase family.</text>
</comment>
<dbReference type="KEGG" id="mri:Mal4_43370"/>
<evidence type="ECO:0000256" key="3">
    <source>
        <dbReference type="ARBA" id="ARBA00022801"/>
    </source>
</evidence>
<evidence type="ECO:0000313" key="7">
    <source>
        <dbReference type="EMBL" id="QDU39983.1"/>
    </source>
</evidence>
<dbReference type="Gene3D" id="3.40.720.10">
    <property type="entry name" value="Alkaline Phosphatase, subunit A"/>
    <property type="match status" value="1"/>
</dbReference>
<keyword evidence="8" id="KW-1185">Reference proteome</keyword>
<feature type="signal peptide" evidence="5">
    <location>
        <begin position="1"/>
        <end position="26"/>
    </location>
</feature>
<dbReference type="GO" id="GO:0004065">
    <property type="term" value="F:arylsulfatase activity"/>
    <property type="evidence" value="ECO:0007669"/>
    <property type="project" value="UniProtKB-EC"/>
</dbReference>
<evidence type="ECO:0000256" key="1">
    <source>
        <dbReference type="ARBA" id="ARBA00008779"/>
    </source>
</evidence>
<dbReference type="PANTHER" id="PTHR42693:SF53">
    <property type="entry name" value="ENDO-4-O-SULFATASE"/>
    <property type="match status" value="1"/>
</dbReference>
<dbReference type="InterPro" id="IPR050738">
    <property type="entry name" value="Sulfatase"/>
</dbReference>
<dbReference type="InterPro" id="IPR024607">
    <property type="entry name" value="Sulfatase_CS"/>
</dbReference>
<keyword evidence="4" id="KW-0106">Calcium</keyword>
<evidence type="ECO:0000256" key="4">
    <source>
        <dbReference type="ARBA" id="ARBA00022837"/>
    </source>
</evidence>
<keyword evidence="3 7" id="KW-0378">Hydrolase</keyword>
<keyword evidence="2" id="KW-0479">Metal-binding</keyword>
<dbReference type="GO" id="GO:0046872">
    <property type="term" value="F:metal ion binding"/>
    <property type="evidence" value="ECO:0007669"/>
    <property type="project" value="UniProtKB-KW"/>
</dbReference>
<evidence type="ECO:0000256" key="2">
    <source>
        <dbReference type="ARBA" id="ARBA00022723"/>
    </source>
</evidence>
<dbReference type="PANTHER" id="PTHR42693">
    <property type="entry name" value="ARYLSULFATASE FAMILY MEMBER"/>
    <property type="match status" value="1"/>
</dbReference>
<reference evidence="7 8" key="1">
    <citation type="submission" date="2019-02" db="EMBL/GenBank/DDBJ databases">
        <title>Deep-cultivation of Planctomycetes and their phenomic and genomic characterization uncovers novel biology.</title>
        <authorList>
            <person name="Wiegand S."/>
            <person name="Jogler M."/>
            <person name="Boedeker C."/>
            <person name="Pinto D."/>
            <person name="Vollmers J."/>
            <person name="Rivas-Marin E."/>
            <person name="Kohn T."/>
            <person name="Peeters S.H."/>
            <person name="Heuer A."/>
            <person name="Rast P."/>
            <person name="Oberbeckmann S."/>
            <person name="Bunk B."/>
            <person name="Jeske O."/>
            <person name="Meyerdierks A."/>
            <person name="Storesund J.E."/>
            <person name="Kallscheuer N."/>
            <person name="Luecker S."/>
            <person name="Lage O.M."/>
            <person name="Pohl T."/>
            <person name="Merkel B.J."/>
            <person name="Hornburger P."/>
            <person name="Mueller R.-W."/>
            <person name="Bruemmer F."/>
            <person name="Labrenz M."/>
            <person name="Spormann A.M."/>
            <person name="Op den Camp H."/>
            <person name="Overmann J."/>
            <person name="Amann R."/>
            <person name="Jetten M.S.M."/>
            <person name="Mascher T."/>
            <person name="Medema M.H."/>
            <person name="Devos D.P."/>
            <person name="Kaster A.-K."/>
            <person name="Ovreas L."/>
            <person name="Rohde M."/>
            <person name="Galperin M.Y."/>
            <person name="Jogler C."/>
        </authorList>
    </citation>
    <scope>NUCLEOTIDE SEQUENCE [LARGE SCALE GENOMIC DNA]</scope>
    <source>
        <strain evidence="7 8">Mal4</strain>
    </source>
</reference>
<keyword evidence="5" id="KW-0732">Signal</keyword>
<protein>
    <submittedName>
        <fullName evidence="7">Arylsulfatase</fullName>
        <ecNumber evidence="7">3.1.6.1</ecNumber>
    </submittedName>
</protein>
<dbReference type="Pfam" id="PF00884">
    <property type="entry name" value="Sulfatase"/>
    <property type="match status" value="1"/>
</dbReference>
<dbReference type="InterPro" id="IPR000917">
    <property type="entry name" value="Sulfatase_N"/>
</dbReference>
<name>A0A517ZBW3_9PLAN</name>
<dbReference type="PROSITE" id="PS00149">
    <property type="entry name" value="SULFATASE_2"/>
    <property type="match status" value="1"/>
</dbReference>
<dbReference type="Proteomes" id="UP000320496">
    <property type="component" value="Chromosome"/>
</dbReference>